<comment type="caution">
    <text evidence="9">The sequence shown here is derived from an EMBL/GenBank/DDBJ whole genome shotgun (WGS) entry which is preliminary data.</text>
</comment>
<organism evidence="9 10">
    <name type="scientific">Cellulomonas algicola</name>
    <dbReference type="NCBI Taxonomy" id="2071633"/>
    <lineage>
        <taxon>Bacteria</taxon>
        <taxon>Bacillati</taxon>
        <taxon>Actinomycetota</taxon>
        <taxon>Actinomycetes</taxon>
        <taxon>Micrococcales</taxon>
        <taxon>Cellulomonadaceae</taxon>
        <taxon>Cellulomonas</taxon>
    </lineage>
</organism>
<dbReference type="InterPro" id="IPR015424">
    <property type="entry name" value="PyrdxlP-dep_Trfase"/>
</dbReference>
<evidence type="ECO:0000256" key="6">
    <source>
        <dbReference type="PIRSR" id="PIRSR000524-50"/>
    </source>
</evidence>
<dbReference type="PANTHER" id="PTHR42778">
    <property type="entry name" value="2-AMINOETHYLPHOSPHONATE--PYRUVATE TRANSAMINASE"/>
    <property type="match status" value="1"/>
</dbReference>
<reference evidence="9 10" key="1">
    <citation type="submission" date="2018-11" db="EMBL/GenBank/DDBJ databases">
        <title>Draft genome sequence of Cellulomonas takizawaensis strain TKZ-21.</title>
        <authorList>
            <person name="Yamamura H."/>
            <person name="Hayashi T."/>
            <person name="Hamada M."/>
            <person name="Serisawa Y."/>
            <person name="Matsuyama K."/>
            <person name="Nakagawa Y."/>
            <person name="Otoguro M."/>
            <person name="Yanagida F."/>
            <person name="Hayakawa M."/>
        </authorList>
    </citation>
    <scope>NUCLEOTIDE SEQUENCE [LARGE SCALE GENOMIC DNA]</scope>
    <source>
        <strain evidence="9 10">TKZ-21</strain>
    </source>
</reference>
<dbReference type="Gene3D" id="3.40.640.10">
    <property type="entry name" value="Type I PLP-dependent aspartate aminotransferase-like (Major domain)"/>
    <property type="match status" value="1"/>
</dbReference>
<dbReference type="InterPro" id="IPR015421">
    <property type="entry name" value="PyrdxlP-dep_Trfase_major"/>
</dbReference>
<sequence>MTRVVLLNPGPVMTADEVREALAGPDLCHREADFGDLLARVRHELTDLCGGTGSHGTVVLTSSGTGAVEAAVASAVPPDGVVLTLENGHYGERMRQIAQSHGIPVRRFEVPWGRPLDARDVAARLAAEPQVTHVTLVHHETSTAMLNDLPGIARVVADAGRSLVVDAVSSVGCEEVDVAAHGVDWLAGTSNKCLEGMPGLSFVTARADLLDALDGRPGRGYTVDLGRHHRAQARAGVPAFTPAVPTFYALEVALRRLRTETVAGRRARYGRLADLLRDGLAERGFAVHLDPAERASSLTSLDLPPGLGYAELHAGLRARGYVVYASQEHLRDQAFRVATMGTLTEDEVRAFLAALDEVVAATPRTGPRHERERRHTGPSHAVAPVAP</sequence>
<feature type="binding site" evidence="5">
    <location>
        <position position="336"/>
    </location>
    <ligand>
        <name>substrate</name>
    </ligand>
</feature>
<comment type="cofactor">
    <cofactor evidence="1 6">
        <name>pyridoxal 5'-phosphate</name>
        <dbReference type="ChEBI" id="CHEBI:597326"/>
    </cofactor>
</comment>
<keyword evidence="2" id="KW-0032">Aminotransferase</keyword>
<dbReference type="Gene3D" id="3.90.1150.10">
    <property type="entry name" value="Aspartate Aminotransferase, domain 1"/>
    <property type="match status" value="1"/>
</dbReference>
<feature type="domain" description="Aminotransferase class V" evidence="8">
    <location>
        <begin position="28"/>
        <end position="303"/>
    </location>
</feature>
<dbReference type="Pfam" id="PF00266">
    <property type="entry name" value="Aminotran_5"/>
    <property type="match status" value="1"/>
</dbReference>
<keyword evidence="4 6" id="KW-0663">Pyridoxal phosphate</keyword>
<name>A0A401UYD0_9CELL</name>
<gene>
    <name evidence="9" type="primary">phnW</name>
    <name evidence="9" type="ORF">CTKZ_11970</name>
</gene>
<evidence type="ECO:0000313" key="9">
    <source>
        <dbReference type="EMBL" id="GCD19635.1"/>
    </source>
</evidence>
<evidence type="ECO:0000256" key="5">
    <source>
        <dbReference type="PIRSR" id="PIRSR000524-1"/>
    </source>
</evidence>
<evidence type="ECO:0000313" key="10">
    <source>
        <dbReference type="Proteomes" id="UP000288246"/>
    </source>
</evidence>
<proteinExistence type="predicted"/>
<dbReference type="AlphaFoldDB" id="A0A401UYD0"/>
<keyword evidence="9" id="KW-0670">Pyruvate</keyword>
<evidence type="ECO:0000259" key="8">
    <source>
        <dbReference type="Pfam" id="PF00266"/>
    </source>
</evidence>
<keyword evidence="10" id="KW-1185">Reference proteome</keyword>
<evidence type="ECO:0000256" key="3">
    <source>
        <dbReference type="ARBA" id="ARBA00022679"/>
    </source>
</evidence>
<evidence type="ECO:0000256" key="2">
    <source>
        <dbReference type="ARBA" id="ARBA00022576"/>
    </source>
</evidence>
<dbReference type="SUPFAM" id="SSF53383">
    <property type="entry name" value="PLP-dependent transferases"/>
    <property type="match status" value="1"/>
</dbReference>
<feature type="region of interest" description="Disordered" evidence="7">
    <location>
        <begin position="362"/>
        <end position="387"/>
    </location>
</feature>
<dbReference type="InterPro" id="IPR024169">
    <property type="entry name" value="SP_NH2Trfase/AEP_transaminase"/>
</dbReference>
<dbReference type="GO" id="GO:0008483">
    <property type="term" value="F:transaminase activity"/>
    <property type="evidence" value="ECO:0007669"/>
    <property type="project" value="UniProtKB-KW"/>
</dbReference>
<dbReference type="PIRSF" id="PIRSF000524">
    <property type="entry name" value="SPT"/>
    <property type="match status" value="1"/>
</dbReference>
<evidence type="ECO:0000256" key="7">
    <source>
        <dbReference type="SAM" id="MobiDB-lite"/>
    </source>
</evidence>
<evidence type="ECO:0000256" key="4">
    <source>
        <dbReference type="ARBA" id="ARBA00022898"/>
    </source>
</evidence>
<protein>
    <submittedName>
        <fullName evidence="9">2-aminoethylphosphonate--pyruvate transaminase</fullName>
    </submittedName>
</protein>
<dbReference type="RefSeq" id="WP_200829655.1">
    <property type="nucleotide sequence ID" value="NZ_BHYL01000084.1"/>
</dbReference>
<accession>A0A401UYD0</accession>
<dbReference type="InterPro" id="IPR015422">
    <property type="entry name" value="PyrdxlP-dep_Trfase_small"/>
</dbReference>
<keyword evidence="3" id="KW-0808">Transferase</keyword>
<dbReference type="EMBL" id="BHYL01000084">
    <property type="protein sequence ID" value="GCD19635.1"/>
    <property type="molecule type" value="Genomic_DNA"/>
</dbReference>
<dbReference type="InterPro" id="IPR000192">
    <property type="entry name" value="Aminotrans_V_dom"/>
</dbReference>
<dbReference type="PANTHER" id="PTHR42778:SF1">
    <property type="entry name" value="2-AMINOETHYLPHOSPHONATE--PYRUVATE TRANSAMINASE"/>
    <property type="match status" value="1"/>
</dbReference>
<dbReference type="Proteomes" id="UP000288246">
    <property type="component" value="Unassembled WGS sequence"/>
</dbReference>
<evidence type="ECO:0000256" key="1">
    <source>
        <dbReference type="ARBA" id="ARBA00001933"/>
    </source>
</evidence>
<feature type="modified residue" description="N6-(pyridoxal phosphate)lysine" evidence="6">
    <location>
        <position position="192"/>
    </location>
</feature>